<evidence type="ECO:0000256" key="8">
    <source>
        <dbReference type="ARBA" id="ARBA00034078"/>
    </source>
</evidence>
<dbReference type="Gene3D" id="3.10.20.30">
    <property type="match status" value="1"/>
</dbReference>
<accession>A0ABV6FG70</accession>
<proteinExistence type="inferred from homology"/>
<evidence type="ECO:0000256" key="7">
    <source>
        <dbReference type="ARBA" id="ARBA00023014"/>
    </source>
</evidence>
<keyword evidence="4" id="KW-0479">Metal-binding</keyword>
<protein>
    <submittedName>
        <fullName evidence="10">2Fe-2S iron-sulfur cluster-binding protein</fullName>
    </submittedName>
</protein>
<evidence type="ECO:0000256" key="2">
    <source>
        <dbReference type="ARBA" id="ARBA00022448"/>
    </source>
</evidence>
<comment type="cofactor">
    <cofactor evidence="8">
        <name>[2Fe-2S] cluster</name>
        <dbReference type="ChEBI" id="CHEBI:190135"/>
    </cofactor>
</comment>
<organism evidence="10 11">
    <name type="scientific">Massilia consociata</name>
    <dbReference type="NCBI Taxonomy" id="760117"/>
    <lineage>
        <taxon>Bacteria</taxon>
        <taxon>Pseudomonadati</taxon>
        <taxon>Pseudomonadota</taxon>
        <taxon>Betaproteobacteria</taxon>
        <taxon>Burkholderiales</taxon>
        <taxon>Oxalobacteraceae</taxon>
        <taxon>Telluria group</taxon>
        <taxon>Massilia</taxon>
    </lineage>
</organism>
<evidence type="ECO:0000256" key="4">
    <source>
        <dbReference type="ARBA" id="ARBA00022723"/>
    </source>
</evidence>
<keyword evidence="5" id="KW-0249">Electron transport</keyword>
<keyword evidence="2" id="KW-0813">Transport</keyword>
<keyword evidence="7" id="KW-0411">Iron-sulfur</keyword>
<dbReference type="PANTHER" id="PTHR43112:SF30">
    <property type="entry name" value="FERREDOXIN-3, CHLOROPLASTIC"/>
    <property type="match status" value="1"/>
</dbReference>
<dbReference type="InterPro" id="IPR036010">
    <property type="entry name" value="2Fe-2S_ferredoxin-like_sf"/>
</dbReference>
<comment type="similarity">
    <text evidence="1">Belongs to the 2Fe2S plant-type ferredoxin family.</text>
</comment>
<evidence type="ECO:0000256" key="3">
    <source>
        <dbReference type="ARBA" id="ARBA00022714"/>
    </source>
</evidence>
<reference evidence="10 11" key="1">
    <citation type="submission" date="2024-09" db="EMBL/GenBank/DDBJ databases">
        <authorList>
            <person name="Sun Q."/>
            <person name="Mori K."/>
        </authorList>
    </citation>
    <scope>NUCLEOTIDE SEQUENCE [LARGE SCALE GENOMIC DNA]</scope>
    <source>
        <strain evidence="10 11">CCM 7792</strain>
    </source>
</reference>
<dbReference type="SUPFAM" id="SSF54292">
    <property type="entry name" value="2Fe-2S ferredoxin-like"/>
    <property type="match status" value="1"/>
</dbReference>
<evidence type="ECO:0000256" key="6">
    <source>
        <dbReference type="ARBA" id="ARBA00023004"/>
    </source>
</evidence>
<dbReference type="PROSITE" id="PS51085">
    <property type="entry name" value="2FE2S_FER_2"/>
    <property type="match status" value="1"/>
</dbReference>
<keyword evidence="11" id="KW-1185">Reference proteome</keyword>
<evidence type="ECO:0000313" key="11">
    <source>
        <dbReference type="Proteomes" id="UP001589773"/>
    </source>
</evidence>
<keyword evidence="6" id="KW-0408">Iron</keyword>
<dbReference type="PANTHER" id="PTHR43112">
    <property type="entry name" value="FERREDOXIN"/>
    <property type="match status" value="1"/>
</dbReference>
<dbReference type="Proteomes" id="UP001589773">
    <property type="component" value="Unassembled WGS sequence"/>
</dbReference>
<sequence length="98" mass="10345">MTSHTIVLLPGGIRFEADGATSLLAAAEAAGVELPSSCRNGTCRTCICRLRSGAAAHLIEWPGLSFDEKREGWILPCVAVARSDLEIEAPLARRVPGS</sequence>
<dbReference type="CDD" id="cd00207">
    <property type="entry name" value="fer2"/>
    <property type="match status" value="1"/>
</dbReference>
<keyword evidence="3" id="KW-0001">2Fe-2S</keyword>
<comment type="caution">
    <text evidence="10">The sequence shown here is derived from an EMBL/GenBank/DDBJ whole genome shotgun (WGS) entry which is preliminary data.</text>
</comment>
<evidence type="ECO:0000256" key="5">
    <source>
        <dbReference type="ARBA" id="ARBA00022982"/>
    </source>
</evidence>
<evidence type="ECO:0000256" key="1">
    <source>
        <dbReference type="ARBA" id="ARBA00007874"/>
    </source>
</evidence>
<dbReference type="EMBL" id="JBHLWP010000011">
    <property type="protein sequence ID" value="MFC0252522.1"/>
    <property type="molecule type" value="Genomic_DNA"/>
</dbReference>
<evidence type="ECO:0000259" key="9">
    <source>
        <dbReference type="PROSITE" id="PS51085"/>
    </source>
</evidence>
<dbReference type="RefSeq" id="WP_379679662.1">
    <property type="nucleotide sequence ID" value="NZ_JBHLWP010000011.1"/>
</dbReference>
<feature type="domain" description="2Fe-2S ferredoxin-type" evidence="9">
    <location>
        <begin position="4"/>
        <end position="93"/>
    </location>
</feature>
<name>A0ABV6FG70_9BURK</name>
<dbReference type="InterPro" id="IPR012675">
    <property type="entry name" value="Beta-grasp_dom_sf"/>
</dbReference>
<evidence type="ECO:0000313" key="10">
    <source>
        <dbReference type="EMBL" id="MFC0252522.1"/>
    </source>
</evidence>
<gene>
    <name evidence="10" type="ORF">ACFFJK_11540</name>
</gene>
<dbReference type="Pfam" id="PF00111">
    <property type="entry name" value="Fer2"/>
    <property type="match status" value="1"/>
</dbReference>
<dbReference type="InterPro" id="IPR001041">
    <property type="entry name" value="2Fe-2S_ferredoxin-type"/>
</dbReference>